<accession>A0A8H6XZC2</accession>
<reference evidence="2" key="1">
    <citation type="submission" date="2020-05" db="EMBL/GenBank/DDBJ databases">
        <title>Mycena genomes resolve the evolution of fungal bioluminescence.</title>
        <authorList>
            <person name="Tsai I.J."/>
        </authorList>
    </citation>
    <scope>NUCLEOTIDE SEQUENCE</scope>
    <source>
        <strain evidence="2">CCC161011</strain>
    </source>
</reference>
<protein>
    <submittedName>
        <fullName evidence="2">Uncharacterized protein</fullName>
    </submittedName>
</protein>
<proteinExistence type="predicted"/>
<dbReference type="EMBL" id="JACAZI010000011">
    <property type="protein sequence ID" value="KAF7349161.1"/>
    <property type="molecule type" value="Genomic_DNA"/>
</dbReference>
<dbReference type="Proteomes" id="UP000620124">
    <property type="component" value="Unassembled WGS sequence"/>
</dbReference>
<comment type="caution">
    <text evidence="2">The sequence shown here is derived from an EMBL/GenBank/DDBJ whole genome shotgun (WGS) entry which is preliminary data.</text>
</comment>
<dbReference type="AlphaFoldDB" id="A0A8H6XZC2"/>
<keyword evidence="1" id="KW-1133">Transmembrane helix</keyword>
<keyword evidence="3" id="KW-1185">Reference proteome</keyword>
<keyword evidence="1" id="KW-0812">Transmembrane</keyword>
<evidence type="ECO:0000256" key="1">
    <source>
        <dbReference type="SAM" id="Phobius"/>
    </source>
</evidence>
<evidence type="ECO:0000313" key="2">
    <source>
        <dbReference type="EMBL" id="KAF7349161.1"/>
    </source>
</evidence>
<keyword evidence="1" id="KW-0472">Membrane</keyword>
<sequence length="349" mass="38907">MRRPRAVVPLQLLIQLHNHLRGHRLSAVGVGAQALQVLLITTSVAMDPGPRPFWLHLSCQHPWRKQMELHRAPRQRHRGIPLPGVIGGIQQVSSQTQTTHIVGPSTTLTTRDSLHPNWYIRAIIYMVAFLHIKHRVTFRACGLILVCLAFIFSCTAGDLVATAPVLRTLTTIFVRLDIRDAFIVHPICFKCYRIFPPKISPLTFCPDCTVEIFGGSDRDDSVPWDDMISDSEAAESSTGAKKRKPQVVVPIQLLSAALQGFFNCVGMVSTVTSWKKRPPNSNPSELKSIQDGRVWRTMKGQDGDSFFYGASGDEEIRLGVSFSFDWFGRSKSSFGPSHSSGLCPFVYKI</sequence>
<organism evidence="2 3">
    <name type="scientific">Mycena venus</name>
    <dbReference type="NCBI Taxonomy" id="2733690"/>
    <lineage>
        <taxon>Eukaryota</taxon>
        <taxon>Fungi</taxon>
        <taxon>Dikarya</taxon>
        <taxon>Basidiomycota</taxon>
        <taxon>Agaricomycotina</taxon>
        <taxon>Agaricomycetes</taxon>
        <taxon>Agaricomycetidae</taxon>
        <taxon>Agaricales</taxon>
        <taxon>Marasmiineae</taxon>
        <taxon>Mycenaceae</taxon>
        <taxon>Mycena</taxon>
    </lineage>
</organism>
<evidence type="ECO:0000313" key="3">
    <source>
        <dbReference type="Proteomes" id="UP000620124"/>
    </source>
</evidence>
<name>A0A8H6XZC2_9AGAR</name>
<feature type="transmembrane region" description="Helical" evidence="1">
    <location>
        <begin position="143"/>
        <end position="166"/>
    </location>
</feature>
<dbReference type="OrthoDB" id="3267578at2759"/>
<gene>
    <name evidence="2" type="ORF">MVEN_01438400</name>
</gene>